<keyword evidence="1" id="KW-1133">Transmembrane helix</keyword>
<keyword evidence="1" id="KW-0812">Transmembrane</keyword>
<protein>
    <submittedName>
        <fullName evidence="2">Uncharacterized protein</fullName>
    </submittedName>
</protein>
<comment type="caution">
    <text evidence="2">The sequence shown here is derived from an EMBL/GenBank/DDBJ whole genome shotgun (WGS) entry which is preliminary data.</text>
</comment>
<gene>
    <name evidence="2" type="ORF">PIB30_044004</name>
</gene>
<evidence type="ECO:0000313" key="3">
    <source>
        <dbReference type="Proteomes" id="UP001341840"/>
    </source>
</evidence>
<dbReference type="EMBL" id="JASCZI010181502">
    <property type="protein sequence ID" value="MED6184081.1"/>
    <property type="molecule type" value="Genomic_DNA"/>
</dbReference>
<keyword evidence="3" id="KW-1185">Reference proteome</keyword>
<evidence type="ECO:0000313" key="2">
    <source>
        <dbReference type="EMBL" id="MED6184081.1"/>
    </source>
</evidence>
<reference evidence="2 3" key="1">
    <citation type="journal article" date="2023" name="Plants (Basel)">
        <title>Bridging the Gap: Combining Genomics and Transcriptomics Approaches to Understand Stylosanthes scabra, an Orphan Legume from the Brazilian Caatinga.</title>
        <authorList>
            <person name="Ferreira-Neto J.R.C."/>
            <person name="da Silva M.D."/>
            <person name="Binneck E."/>
            <person name="de Melo N.F."/>
            <person name="da Silva R.H."/>
            <person name="de Melo A.L.T.M."/>
            <person name="Pandolfi V."/>
            <person name="Bustamante F.O."/>
            <person name="Brasileiro-Vidal A.C."/>
            <person name="Benko-Iseppon A.M."/>
        </authorList>
    </citation>
    <scope>NUCLEOTIDE SEQUENCE [LARGE SCALE GENOMIC DNA]</scope>
    <source>
        <tissue evidence="2">Leaves</tissue>
    </source>
</reference>
<keyword evidence="1" id="KW-0472">Membrane</keyword>
<accession>A0ABU6WDR5</accession>
<proteinExistence type="predicted"/>
<sequence length="136" mass="15492">MAATAILRHRRRTTILSPRTKPHSHFFSIINNHNLPLPLSSRPQLLPPPYSAARRLSASPSSRCRLLHRGVPNRFCYRRGVAGLSAHSVFLLVVTVLLPASFSTRRCHERPLFFHSARRRRLPPVSSPLLFFTDKP</sequence>
<organism evidence="2 3">
    <name type="scientific">Stylosanthes scabra</name>
    <dbReference type="NCBI Taxonomy" id="79078"/>
    <lineage>
        <taxon>Eukaryota</taxon>
        <taxon>Viridiplantae</taxon>
        <taxon>Streptophyta</taxon>
        <taxon>Embryophyta</taxon>
        <taxon>Tracheophyta</taxon>
        <taxon>Spermatophyta</taxon>
        <taxon>Magnoliopsida</taxon>
        <taxon>eudicotyledons</taxon>
        <taxon>Gunneridae</taxon>
        <taxon>Pentapetalae</taxon>
        <taxon>rosids</taxon>
        <taxon>fabids</taxon>
        <taxon>Fabales</taxon>
        <taxon>Fabaceae</taxon>
        <taxon>Papilionoideae</taxon>
        <taxon>50 kb inversion clade</taxon>
        <taxon>dalbergioids sensu lato</taxon>
        <taxon>Dalbergieae</taxon>
        <taxon>Pterocarpus clade</taxon>
        <taxon>Stylosanthes</taxon>
    </lineage>
</organism>
<dbReference type="Proteomes" id="UP001341840">
    <property type="component" value="Unassembled WGS sequence"/>
</dbReference>
<evidence type="ECO:0000256" key="1">
    <source>
        <dbReference type="SAM" id="Phobius"/>
    </source>
</evidence>
<feature type="transmembrane region" description="Helical" evidence="1">
    <location>
        <begin position="81"/>
        <end position="102"/>
    </location>
</feature>
<name>A0ABU6WDR5_9FABA</name>